<feature type="compositionally biased region" description="Basic and acidic residues" evidence="1">
    <location>
        <begin position="1"/>
        <end position="10"/>
    </location>
</feature>
<proteinExistence type="predicted"/>
<name>A0A9W8Q1D4_AKAMU</name>
<reference evidence="2" key="1">
    <citation type="journal article" date="2023" name="Access Microbiol">
        <title>De-novo genome assembly for Akanthomyces muscarius, a biocontrol agent of insect agricultural pests.</title>
        <authorList>
            <person name="Erdos Z."/>
            <person name="Studholme D.J."/>
            <person name="Raymond B."/>
            <person name="Sharma M."/>
        </authorList>
    </citation>
    <scope>NUCLEOTIDE SEQUENCE</scope>
    <source>
        <strain evidence="2">Ve6</strain>
    </source>
</reference>
<evidence type="ECO:0000256" key="1">
    <source>
        <dbReference type="SAM" id="MobiDB-lite"/>
    </source>
</evidence>
<evidence type="ECO:0000313" key="2">
    <source>
        <dbReference type="EMBL" id="KAJ4144533.1"/>
    </source>
</evidence>
<dbReference type="RefSeq" id="XP_056048203.1">
    <property type="nucleotide sequence ID" value="XM_056192778.1"/>
</dbReference>
<protein>
    <submittedName>
        <fullName evidence="2">Uncharacterized protein</fullName>
    </submittedName>
</protein>
<keyword evidence="3" id="KW-1185">Reference proteome</keyword>
<organism evidence="2 3">
    <name type="scientific">Akanthomyces muscarius</name>
    <name type="common">Entomopathogenic fungus</name>
    <name type="synonym">Lecanicillium muscarium</name>
    <dbReference type="NCBI Taxonomy" id="2231603"/>
    <lineage>
        <taxon>Eukaryota</taxon>
        <taxon>Fungi</taxon>
        <taxon>Dikarya</taxon>
        <taxon>Ascomycota</taxon>
        <taxon>Pezizomycotina</taxon>
        <taxon>Sordariomycetes</taxon>
        <taxon>Hypocreomycetidae</taxon>
        <taxon>Hypocreales</taxon>
        <taxon>Cordycipitaceae</taxon>
        <taxon>Akanthomyces</taxon>
    </lineage>
</organism>
<gene>
    <name evidence="2" type="ORF">LMH87_003414</name>
</gene>
<comment type="caution">
    <text evidence="2">The sequence shown here is derived from an EMBL/GenBank/DDBJ whole genome shotgun (WGS) entry which is preliminary data.</text>
</comment>
<dbReference type="Proteomes" id="UP001144673">
    <property type="component" value="Chromosome 2"/>
</dbReference>
<accession>A0A9W8Q1D4</accession>
<dbReference type="AlphaFoldDB" id="A0A9W8Q1D4"/>
<evidence type="ECO:0000313" key="3">
    <source>
        <dbReference type="Proteomes" id="UP001144673"/>
    </source>
</evidence>
<dbReference type="KEGG" id="amus:LMH87_003414"/>
<dbReference type="EMBL" id="JAJHUN010000011">
    <property type="protein sequence ID" value="KAJ4144533.1"/>
    <property type="molecule type" value="Genomic_DNA"/>
</dbReference>
<dbReference type="GeneID" id="80890573"/>
<feature type="compositionally biased region" description="Polar residues" evidence="1">
    <location>
        <begin position="21"/>
        <end position="30"/>
    </location>
</feature>
<sequence length="126" mass="13801">MGGIKSEPRLRLRGSRCPETETPSLATTTGLRHREQAAGLRKLHGSLHLAIIITPTYSDHGQHQAFPDNSINVSIGSHQNRALLMPLRPDFAESSDFPNSPIAERQHVSAVQSGRHPLTGLVRWVG</sequence>
<feature type="region of interest" description="Disordered" evidence="1">
    <location>
        <begin position="1"/>
        <end position="31"/>
    </location>
</feature>